<feature type="transmembrane region" description="Helical" evidence="7">
    <location>
        <begin position="31"/>
        <end position="51"/>
    </location>
</feature>
<evidence type="ECO:0000256" key="6">
    <source>
        <dbReference type="SAM" id="MobiDB-lite"/>
    </source>
</evidence>
<comment type="subcellular location">
    <subcellularLocation>
        <location evidence="1">Membrane</location>
        <topology evidence="1">Multi-pass membrane protein</topology>
    </subcellularLocation>
</comment>
<sequence>MSEVNSEVKKESGSLRPLSDSERSMNWKSYLAMWLGGCISIGTFTLGSGQIEKGLNLVQAFAAMLIGSLILIVCLCLNDQFSYKTGAPYAVQLKSAFGLKGNVLPSMLRGLPAIVWYGVQSWLGGNAINQISITLFGYDNVVLFFIVFQLLQIIISTTGFHGIKWVENIGACVIVIALFYMLYVCVSQYGNVIGEKLLNIEGTWGMPFVSAIVAFFGVNITVMLNSGDYARELRSGYSTPKRGVAYFIAMVPATVLMGLIGLMISTATGIANPINAFSQAVDNKFLVVITLAFILFAQMTTNLASNVIPPAYALMDAFKIKHKTAAIIVGVLAVCSCPWILSNDKSAAGLDLFVLIYTAFFGPIFAVLIMDYYIMRKRKVAIELLYDENGPYKGVNWAAIIAILVGAVIGLFNVDISFLTATIPTALVYYLCMKFIPSCKRFRKGTILE</sequence>
<feature type="transmembrane region" description="Helical" evidence="7">
    <location>
        <begin position="165"/>
        <end position="184"/>
    </location>
</feature>
<dbReference type="Gene3D" id="1.10.4160.10">
    <property type="entry name" value="Hydantoin permease"/>
    <property type="match status" value="1"/>
</dbReference>
<feature type="transmembrane region" description="Helical" evidence="7">
    <location>
        <begin position="395"/>
        <end position="412"/>
    </location>
</feature>
<evidence type="ECO:0000313" key="8">
    <source>
        <dbReference type="EMBL" id="MCB7389132.1"/>
    </source>
</evidence>
<proteinExistence type="inferred from homology"/>
<accession>A0ABS8DM91</accession>
<organism evidence="8 9">
    <name type="scientific">Bariatricus massiliensis</name>
    <dbReference type="NCBI Taxonomy" id="1745713"/>
    <lineage>
        <taxon>Bacteria</taxon>
        <taxon>Bacillati</taxon>
        <taxon>Bacillota</taxon>
        <taxon>Clostridia</taxon>
        <taxon>Lachnospirales</taxon>
        <taxon>Lachnospiraceae</taxon>
        <taxon>Bariatricus</taxon>
    </lineage>
</organism>
<evidence type="ECO:0000256" key="1">
    <source>
        <dbReference type="ARBA" id="ARBA00004141"/>
    </source>
</evidence>
<dbReference type="Proteomes" id="UP001299546">
    <property type="component" value="Unassembled WGS sequence"/>
</dbReference>
<dbReference type="RefSeq" id="WP_066730656.1">
    <property type="nucleotide sequence ID" value="NZ_JAJCIQ010000004.1"/>
</dbReference>
<feature type="transmembrane region" description="Helical" evidence="7">
    <location>
        <begin position="324"/>
        <end position="341"/>
    </location>
</feature>
<keyword evidence="9" id="KW-1185">Reference proteome</keyword>
<keyword evidence="3 7" id="KW-0812">Transmembrane</keyword>
<dbReference type="Pfam" id="PF02133">
    <property type="entry name" value="Transp_cyt_pur"/>
    <property type="match status" value="1"/>
</dbReference>
<dbReference type="CDD" id="cd10323">
    <property type="entry name" value="SLC-NCS1sbd"/>
    <property type="match status" value="1"/>
</dbReference>
<evidence type="ECO:0000313" key="9">
    <source>
        <dbReference type="Proteomes" id="UP001299546"/>
    </source>
</evidence>
<dbReference type="InterPro" id="IPR045225">
    <property type="entry name" value="Uracil/uridine/allantoin_perm"/>
</dbReference>
<dbReference type="InterPro" id="IPR001248">
    <property type="entry name" value="Pur-cyt_permease"/>
</dbReference>
<reference evidence="8 9" key="1">
    <citation type="submission" date="2021-10" db="EMBL/GenBank/DDBJ databases">
        <title>Collection of gut derived symbiotic bacterial strains cultured from healthy donors.</title>
        <authorList>
            <person name="Lin H."/>
            <person name="Littmann E."/>
            <person name="Kohout C."/>
            <person name="Pamer E.G."/>
        </authorList>
    </citation>
    <scope>NUCLEOTIDE SEQUENCE [LARGE SCALE GENOMIC DNA]</scope>
    <source>
        <strain evidence="8 9">DFI.1.165</strain>
    </source>
</reference>
<feature type="region of interest" description="Disordered" evidence="6">
    <location>
        <begin position="1"/>
        <end position="21"/>
    </location>
</feature>
<feature type="transmembrane region" description="Helical" evidence="7">
    <location>
        <begin position="97"/>
        <end position="119"/>
    </location>
</feature>
<feature type="transmembrane region" description="Helical" evidence="7">
    <location>
        <begin position="285"/>
        <end position="304"/>
    </location>
</feature>
<feature type="transmembrane region" description="Helical" evidence="7">
    <location>
        <begin position="418"/>
        <end position="436"/>
    </location>
</feature>
<dbReference type="PANTHER" id="PTHR30618:SF0">
    <property type="entry name" value="PURINE-URACIL PERMEASE NCS1"/>
    <property type="match status" value="1"/>
</dbReference>
<comment type="caution">
    <text evidence="8">The sequence shown here is derived from an EMBL/GenBank/DDBJ whole genome shotgun (WGS) entry which is preliminary data.</text>
</comment>
<name>A0ABS8DM91_9FIRM</name>
<evidence type="ECO:0000256" key="7">
    <source>
        <dbReference type="SAM" id="Phobius"/>
    </source>
</evidence>
<feature type="transmembrane region" description="Helical" evidence="7">
    <location>
        <begin position="131"/>
        <end position="153"/>
    </location>
</feature>
<protein>
    <submittedName>
        <fullName evidence="8">NCS1 family transporter</fullName>
    </submittedName>
</protein>
<feature type="transmembrane region" description="Helical" evidence="7">
    <location>
        <begin position="204"/>
        <end position="224"/>
    </location>
</feature>
<evidence type="ECO:0000256" key="4">
    <source>
        <dbReference type="ARBA" id="ARBA00022989"/>
    </source>
</evidence>
<keyword evidence="5 7" id="KW-0472">Membrane</keyword>
<feature type="transmembrane region" description="Helical" evidence="7">
    <location>
        <begin position="353"/>
        <end position="374"/>
    </location>
</feature>
<gene>
    <name evidence="8" type="ORF">LIZ65_17755</name>
</gene>
<dbReference type="PANTHER" id="PTHR30618">
    <property type="entry name" value="NCS1 FAMILY PURINE/PYRIMIDINE TRANSPORTER"/>
    <property type="match status" value="1"/>
</dbReference>
<evidence type="ECO:0000256" key="2">
    <source>
        <dbReference type="ARBA" id="ARBA00008974"/>
    </source>
</evidence>
<keyword evidence="4 7" id="KW-1133">Transmembrane helix</keyword>
<evidence type="ECO:0000256" key="5">
    <source>
        <dbReference type="ARBA" id="ARBA00023136"/>
    </source>
</evidence>
<feature type="transmembrane region" description="Helical" evidence="7">
    <location>
        <begin position="57"/>
        <end position="77"/>
    </location>
</feature>
<dbReference type="EMBL" id="JAJCIS010000019">
    <property type="protein sequence ID" value="MCB7389132.1"/>
    <property type="molecule type" value="Genomic_DNA"/>
</dbReference>
<comment type="similarity">
    <text evidence="2">Belongs to the purine-cytosine permease (2.A.39) family.</text>
</comment>
<evidence type="ECO:0000256" key="3">
    <source>
        <dbReference type="ARBA" id="ARBA00022692"/>
    </source>
</evidence>
<feature type="transmembrane region" description="Helical" evidence="7">
    <location>
        <begin position="244"/>
        <end position="265"/>
    </location>
</feature>